<evidence type="ECO:0000256" key="1">
    <source>
        <dbReference type="SAM" id="Phobius"/>
    </source>
</evidence>
<feature type="transmembrane region" description="Helical" evidence="1">
    <location>
        <begin position="34"/>
        <end position="55"/>
    </location>
</feature>
<feature type="transmembrane region" description="Helical" evidence="1">
    <location>
        <begin position="6"/>
        <end position="25"/>
    </location>
</feature>
<dbReference type="Proteomes" id="UP000231263">
    <property type="component" value="Unassembled WGS sequence"/>
</dbReference>
<sequence>MEALLNFDQILTLILFCLWLLAFIFKPELRKEMFVLSIFSIFILPVTFILNPPLVGQTYQVVAELNFTSLVFIIATTGLAGVVFHLFTGKNYHNLPKIKAGVKKEAGLASQFWIIQIFLTLLCLTWGTTLLIFFFHISVAGGFLLSTTILTAYIFSHRQDLLLDAVWSGVLMAIIVFIISVIASVFVEADSTIIYTPRLHSFFGVPSTLLVWSLAVGLGLGPIYEYVRRLELS</sequence>
<keyword evidence="1" id="KW-0812">Transmembrane</keyword>
<keyword evidence="1" id="KW-0472">Membrane</keyword>
<protein>
    <recommendedName>
        <fullName evidence="4">Lycopene cyclase domain-containing protein</fullName>
    </recommendedName>
</protein>
<name>A0A2M7XH98_9BACT</name>
<evidence type="ECO:0008006" key="4">
    <source>
        <dbReference type="Google" id="ProtNLM"/>
    </source>
</evidence>
<reference evidence="3" key="1">
    <citation type="submission" date="2017-09" db="EMBL/GenBank/DDBJ databases">
        <title>Depth-based differentiation of microbial function through sediment-hosted aquifers and enrichment of novel symbionts in the deep terrestrial subsurface.</title>
        <authorList>
            <person name="Probst A.J."/>
            <person name="Ladd B."/>
            <person name="Jarett J.K."/>
            <person name="Geller-Mcgrath D.E."/>
            <person name="Sieber C.M.K."/>
            <person name="Emerson J.B."/>
            <person name="Anantharaman K."/>
            <person name="Thomas B.C."/>
            <person name="Malmstrom R."/>
            <person name="Stieglmeier M."/>
            <person name="Klingl A."/>
            <person name="Woyke T."/>
            <person name="Ryan C.M."/>
            <person name="Banfield J.F."/>
        </authorList>
    </citation>
    <scope>NUCLEOTIDE SEQUENCE [LARGE SCALE GENOMIC DNA]</scope>
</reference>
<proteinExistence type="predicted"/>
<dbReference type="AlphaFoldDB" id="A0A2M7XH98"/>
<evidence type="ECO:0000313" key="3">
    <source>
        <dbReference type="Proteomes" id="UP000231263"/>
    </source>
</evidence>
<accession>A0A2M7XH98</accession>
<feature type="transmembrane region" description="Helical" evidence="1">
    <location>
        <begin position="207"/>
        <end position="227"/>
    </location>
</feature>
<gene>
    <name evidence="2" type="ORF">CO173_00280</name>
</gene>
<feature type="transmembrane region" description="Helical" evidence="1">
    <location>
        <begin position="67"/>
        <end position="87"/>
    </location>
</feature>
<feature type="transmembrane region" description="Helical" evidence="1">
    <location>
        <begin position="162"/>
        <end position="187"/>
    </location>
</feature>
<feature type="transmembrane region" description="Helical" evidence="1">
    <location>
        <begin position="108"/>
        <end position="127"/>
    </location>
</feature>
<keyword evidence="1" id="KW-1133">Transmembrane helix</keyword>
<organism evidence="2 3">
    <name type="scientific">Candidatus Uhrbacteria bacterium CG_4_9_14_3_um_filter_41_35</name>
    <dbReference type="NCBI Taxonomy" id="1975034"/>
    <lineage>
        <taxon>Bacteria</taxon>
        <taxon>Candidatus Uhriibacteriota</taxon>
    </lineage>
</organism>
<feature type="transmembrane region" description="Helical" evidence="1">
    <location>
        <begin position="133"/>
        <end position="155"/>
    </location>
</feature>
<dbReference type="EMBL" id="PFWT01000002">
    <property type="protein sequence ID" value="PJA47086.1"/>
    <property type="molecule type" value="Genomic_DNA"/>
</dbReference>
<evidence type="ECO:0000313" key="2">
    <source>
        <dbReference type="EMBL" id="PJA47086.1"/>
    </source>
</evidence>
<comment type="caution">
    <text evidence="2">The sequence shown here is derived from an EMBL/GenBank/DDBJ whole genome shotgun (WGS) entry which is preliminary data.</text>
</comment>